<dbReference type="AlphaFoldDB" id="A0A0F9KM39"/>
<sequence length="73" mass="7010">MNGIFNFSRPSIPCGPSTETVESGGGAATPVAEDFSSFLQNVLAGGGGGGGSADSGSGAGGVGADGEIRVWEF</sequence>
<organism evidence="2">
    <name type="scientific">marine sediment metagenome</name>
    <dbReference type="NCBI Taxonomy" id="412755"/>
    <lineage>
        <taxon>unclassified sequences</taxon>
        <taxon>metagenomes</taxon>
        <taxon>ecological metagenomes</taxon>
    </lineage>
</organism>
<feature type="region of interest" description="Disordered" evidence="1">
    <location>
        <begin position="1"/>
        <end position="27"/>
    </location>
</feature>
<proteinExistence type="predicted"/>
<feature type="region of interest" description="Disordered" evidence="1">
    <location>
        <begin position="46"/>
        <end position="66"/>
    </location>
</feature>
<accession>A0A0F9KM39</accession>
<dbReference type="EMBL" id="LAZR01007749">
    <property type="protein sequence ID" value="KKM83209.1"/>
    <property type="molecule type" value="Genomic_DNA"/>
</dbReference>
<feature type="compositionally biased region" description="Gly residues" evidence="1">
    <location>
        <begin position="46"/>
        <end position="64"/>
    </location>
</feature>
<gene>
    <name evidence="2" type="ORF">LCGC14_1311770</name>
</gene>
<name>A0A0F9KM39_9ZZZZ</name>
<evidence type="ECO:0000256" key="1">
    <source>
        <dbReference type="SAM" id="MobiDB-lite"/>
    </source>
</evidence>
<protein>
    <submittedName>
        <fullName evidence="2">Uncharacterized protein</fullName>
    </submittedName>
</protein>
<comment type="caution">
    <text evidence="2">The sequence shown here is derived from an EMBL/GenBank/DDBJ whole genome shotgun (WGS) entry which is preliminary data.</text>
</comment>
<reference evidence="2" key="1">
    <citation type="journal article" date="2015" name="Nature">
        <title>Complex archaea that bridge the gap between prokaryotes and eukaryotes.</title>
        <authorList>
            <person name="Spang A."/>
            <person name="Saw J.H."/>
            <person name="Jorgensen S.L."/>
            <person name="Zaremba-Niedzwiedzka K."/>
            <person name="Martijn J."/>
            <person name="Lind A.E."/>
            <person name="van Eijk R."/>
            <person name="Schleper C."/>
            <person name="Guy L."/>
            <person name="Ettema T.J."/>
        </authorList>
    </citation>
    <scope>NUCLEOTIDE SEQUENCE</scope>
</reference>
<evidence type="ECO:0000313" key="2">
    <source>
        <dbReference type="EMBL" id="KKM83209.1"/>
    </source>
</evidence>